<feature type="compositionally biased region" description="Basic and acidic residues" evidence="1">
    <location>
        <begin position="1"/>
        <end position="14"/>
    </location>
</feature>
<feature type="region of interest" description="Disordered" evidence="1">
    <location>
        <begin position="90"/>
        <end position="118"/>
    </location>
</feature>
<sequence length="118" mass="13483">MAKTLAERRRYDRDRKRRQRQARREAGVPSVSTLNAAIAEGLAFAMRSADRSQWGAGKQPVDLADIFQTAQRILVNRHRCNPDHVREALKRAASPRPEHGWPSYTQSMTSPDDGRQHH</sequence>
<feature type="region of interest" description="Disordered" evidence="1">
    <location>
        <begin position="1"/>
        <end position="31"/>
    </location>
</feature>
<dbReference type="AlphaFoldDB" id="A0A1G7XIK3"/>
<gene>
    <name evidence="2" type="ORF">SAMN04487974_109142</name>
</gene>
<keyword evidence="3" id="KW-1185">Reference proteome</keyword>
<proteinExistence type="predicted"/>
<accession>A0A1G7XIK3</accession>
<evidence type="ECO:0000313" key="2">
    <source>
        <dbReference type="EMBL" id="SDG84038.1"/>
    </source>
</evidence>
<evidence type="ECO:0000313" key="3">
    <source>
        <dbReference type="Proteomes" id="UP000199495"/>
    </source>
</evidence>
<dbReference type="Proteomes" id="UP000199495">
    <property type="component" value="Unassembled WGS sequence"/>
</dbReference>
<reference evidence="2 3" key="1">
    <citation type="submission" date="2016-10" db="EMBL/GenBank/DDBJ databases">
        <authorList>
            <person name="de Groot N.N."/>
        </authorList>
    </citation>
    <scope>NUCLEOTIDE SEQUENCE [LARGE SCALE GENOMIC DNA]</scope>
    <source>
        <strain evidence="2 3">CGMCC 1.10267</strain>
    </source>
</reference>
<dbReference type="RefSeq" id="WP_090597410.1">
    <property type="nucleotide sequence ID" value="NZ_FNCS01000009.1"/>
</dbReference>
<protein>
    <submittedName>
        <fullName evidence="2">Uncharacterized protein</fullName>
    </submittedName>
</protein>
<dbReference type="EMBL" id="FNCS01000009">
    <property type="protein sequence ID" value="SDG84038.1"/>
    <property type="molecule type" value="Genomic_DNA"/>
</dbReference>
<organism evidence="2 3">
    <name type="scientific">Pelagibacterium luteolum</name>
    <dbReference type="NCBI Taxonomy" id="440168"/>
    <lineage>
        <taxon>Bacteria</taxon>
        <taxon>Pseudomonadati</taxon>
        <taxon>Pseudomonadota</taxon>
        <taxon>Alphaproteobacteria</taxon>
        <taxon>Hyphomicrobiales</taxon>
        <taxon>Devosiaceae</taxon>
        <taxon>Pelagibacterium</taxon>
    </lineage>
</organism>
<name>A0A1G7XIK3_9HYPH</name>
<evidence type="ECO:0000256" key="1">
    <source>
        <dbReference type="SAM" id="MobiDB-lite"/>
    </source>
</evidence>